<comment type="caution">
    <text evidence="1">The sequence shown here is derived from an EMBL/GenBank/DDBJ whole genome shotgun (WGS) entry which is preliminary data.</text>
</comment>
<gene>
    <name evidence="1" type="ORF">PACLA_8A034289</name>
</gene>
<accession>A0A6S7LGI7</accession>
<name>A0A6S7LGI7_PARCT</name>
<organism evidence="1 2">
    <name type="scientific">Paramuricea clavata</name>
    <name type="common">Red gorgonian</name>
    <name type="synonym">Violescent sea-whip</name>
    <dbReference type="NCBI Taxonomy" id="317549"/>
    <lineage>
        <taxon>Eukaryota</taxon>
        <taxon>Metazoa</taxon>
        <taxon>Cnidaria</taxon>
        <taxon>Anthozoa</taxon>
        <taxon>Octocorallia</taxon>
        <taxon>Malacalcyonacea</taxon>
        <taxon>Plexauridae</taxon>
        <taxon>Paramuricea</taxon>
    </lineage>
</organism>
<proteinExistence type="predicted"/>
<evidence type="ECO:0000313" key="2">
    <source>
        <dbReference type="Proteomes" id="UP001152795"/>
    </source>
</evidence>
<dbReference type="AlphaFoldDB" id="A0A6S7LGI7"/>
<sequence>MEFAQIFEYARIIKVPGHQITERTNIDDKCYVYRILNEDATHIIAITSTPKVGDIFLGKVTKAFKKLAVLEVGPIQILVGRNEKDSPLKVDDVKVVTLLRVIFRSSRSMVLTVGRIMESPESDWIIVPEGYSICPKTPPLSFFSWVK</sequence>
<protein>
    <submittedName>
        <fullName evidence="1">Uncharacterized protein</fullName>
    </submittedName>
</protein>
<keyword evidence="2" id="KW-1185">Reference proteome</keyword>
<evidence type="ECO:0000313" key="1">
    <source>
        <dbReference type="EMBL" id="CAB4036372.1"/>
    </source>
</evidence>
<dbReference type="EMBL" id="CACRXK020021962">
    <property type="protein sequence ID" value="CAB4036372.1"/>
    <property type="molecule type" value="Genomic_DNA"/>
</dbReference>
<reference evidence="1" key="1">
    <citation type="submission" date="2020-04" db="EMBL/GenBank/DDBJ databases">
        <authorList>
            <person name="Alioto T."/>
            <person name="Alioto T."/>
            <person name="Gomez Garrido J."/>
        </authorList>
    </citation>
    <scope>NUCLEOTIDE SEQUENCE</scope>
    <source>
        <strain evidence="1">A484AB</strain>
    </source>
</reference>
<dbReference type="Proteomes" id="UP001152795">
    <property type="component" value="Unassembled WGS sequence"/>
</dbReference>